<protein>
    <recommendedName>
        <fullName evidence="2">MPP_superfamily domain containing protein</fullName>
    </recommendedName>
</protein>
<accession>A0A6J5NXL9</accession>
<name>A0A6J5NXL9_9CAUD</name>
<evidence type="ECO:0000313" key="1">
    <source>
        <dbReference type="EMBL" id="CAB4162011.1"/>
    </source>
</evidence>
<gene>
    <name evidence="1" type="ORF">UFOVP791_17</name>
</gene>
<dbReference type="InterPro" id="IPR029052">
    <property type="entry name" value="Metallo-depent_PP-like"/>
</dbReference>
<dbReference type="EMBL" id="LR796728">
    <property type="protein sequence ID" value="CAB4162011.1"/>
    <property type="molecule type" value="Genomic_DNA"/>
</dbReference>
<proteinExistence type="predicted"/>
<organism evidence="1">
    <name type="scientific">uncultured Caudovirales phage</name>
    <dbReference type="NCBI Taxonomy" id="2100421"/>
    <lineage>
        <taxon>Viruses</taxon>
        <taxon>Duplodnaviria</taxon>
        <taxon>Heunggongvirae</taxon>
        <taxon>Uroviricota</taxon>
        <taxon>Caudoviricetes</taxon>
        <taxon>Peduoviridae</taxon>
        <taxon>Maltschvirus</taxon>
        <taxon>Maltschvirus maltsch</taxon>
    </lineage>
</organism>
<sequence>MIQRTVVVSDLQVPYHDEVAVKNLGAFIRAWKPHKVVTIGDEIDLPQISRWTEGTPGWYEQTLGEDRDLAVQTLYDLQVTDMIRSNHTDRLYNVIMKKIPAFLSLPEMKFERFMQLDDLGITFHKKPMAIAPNWIAIHGDEQGMNPNAGLTALGAARRHGKSVICGHTHRAGRSAFTEASGGVLGRVIHGVEVGNLMNFKQAGYTKGTANWQQAFATIETDGKRVNVQLVYIEKDGTFLVSGRRYGKPR</sequence>
<evidence type="ECO:0008006" key="2">
    <source>
        <dbReference type="Google" id="ProtNLM"/>
    </source>
</evidence>
<dbReference type="SUPFAM" id="SSF56300">
    <property type="entry name" value="Metallo-dependent phosphatases"/>
    <property type="match status" value="1"/>
</dbReference>
<reference evidence="1" key="1">
    <citation type="submission" date="2020-04" db="EMBL/GenBank/DDBJ databases">
        <authorList>
            <person name="Chiriac C."/>
            <person name="Salcher M."/>
            <person name="Ghai R."/>
            <person name="Kavagutti S V."/>
        </authorList>
    </citation>
    <scope>NUCLEOTIDE SEQUENCE</scope>
</reference>